<organism evidence="1 2">
    <name type="scientific">Diversispora eburnea</name>
    <dbReference type="NCBI Taxonomy" id="1213867"/>
    <lineage>
        <taxon>Eukaryota</taxon>
        <taxon>Fungi</taxon>
        <taxon>Fungi incertae sedis</taxon>
        <taxon>Mucoromycota</taxon>
        <taxon>Glomeromycotina</taxon>
        <taxon>Glomeromycetes</taxon>
        <taxon>Diversisporales</taxon>
        <taxon>Diversisporaceae</taxon>
        <taxon>Diversispora</taxon>
    </lineage>
</organism>
<gene>
    <name evidence="1" type="ORF">DEBURN_LOCUS8952</name>
</gene>
<keyword evidence="2" id="KW-1185">Reference proteome</keyword>
<name>A0A9N9GAP7_9GLOM</name>
<dbReference type="AlphaFoldDB" id="A0A9N9GAP7"/>
<protein>
    <submittedName>
        <fullName evidence="1">7949_t:CDS:1</fullName>
    </submittedName>
</protein>
<evidence type="ECO:0000313" key="2">
    <source>
        <dbReference type="Proteomes" id="UP000789706"/>
    </source>
</evidence>
<reference evidence="1" key="1">
    <citation type="submission" date="2021-06" db="EMBL/GenBank/DDBJ databases">
        <authorList>
            <person name="Kallberg Y."/>
            <person name="Tangrot J."/>
            <person name="Rosling A."/>
        </authorList>
    </citation>
    <scope>NUCLEOTIDE SEQUENCE</scope>
    <source>
        <strain evidence="1">AZ414A</strain>
    </source>
</reference>
<proteinExistence type="predicted"/>
<accession>A0A9N9GAP7</accession>
<comment type="caution">
    <text evidence="1">The sequence shown here is derived from an EMBL/GenBank/DDBJ whole genome shotgun (WGS) entry which is preliminary data.</text>
</comment>
<sequence length="144" mass="16299">MIESLNVIGRLNKKQLIDIGEINENTQSSIDITQTNTLNEKKEILTSNRLSTQGTGTRHSTRENLQESLTSSKGALGTVGIGTEYLYIKVKQELICMVHINFLFHVMEQLEILIIKESKTSKTGPAVYNVMKKKFHLMTVDYCH</sequence>
<dbReference type="Proteomes" id="UP000789706">
    <property type="component" value="Unassembled WGS sequence"/>
</dbReference>
<evidence type="ECO:0000313" key="1">
    <source>
        <dbReference type="EMBL" id="CAG8588888.1"/>
    </source>
</evidence>
<dbReference type="EMBL" id="CAJVPK010001497">
    <property type="protein sequence ID" value="CAG8588888.1"/>
    <property type="molecule type" value="Genomic_DNA"/>
</dbReference>